<keyword evidence="3" id="KW-1185">Reference proteome</keyword>
<dbReference type="RefSeq" id="WP_243990697.1">
    <property type="nucleotide sequence ID" value="NZ_JALHLE010000003.1"/>
</dbReference>
<comment type="caution">
    <text evidence="2">The sequence shown here is derived from an EMBL/GenBank/DDBJ whole genome shotgun (WGS) entry which is preliminary data.</text>
</comment>
<reference evidence="2" key="1">
    <citation type="submission" date="2022-03" db="EMBL/GenBank/DDBJ databases">
        <title>Identification of a novel bacterium isolated from mangrove sediments.</title>
        <authorList>
            <person name="Pan X."/>
        </authorList>
    </citation>
    <scope>NUCLEOTIDE SEQUENCE</scope>
    <source>
        <strain evidence="2">B2580</strain>
    </source>
</reference>
<dbReference type="GO" id="GO:0016301">
    <property type="term" value="F:kinase activity"/>
    <property type="evidence" value="ECO:0007669"/>
    <property type="project" value="UniProtKB-KW"/>
</dbReference>
<dbReference type="EMBL" id="JALHLE010000003">
    <property type="protein sequence ID" value="MCJ2177428.1"/>
    <property type="molecule type" value="Genomic_DNA"/>
</dbReference>
<dbReference type="PANTHER" id="PTHR10285">
    <property type="entry name" value="URIDINE KINASE"/>
    <property type="match status" value="1"/>
</dbReference>
<evidence type="ECO:0000259" key="1">
    <source>
        <dbReference type="Pfam" id="PF00485"/>
    </source>
</evidence>
<sequence>MAQVQAVFAQSPRRPAVIGLCGAQGSGKTTLARAVLKACEGAGLRAAVLSIDDLYLTLAERQTLARDVHPLLATRGVPGTHDVTLGLSVFAALDAGERVALPRFDKAHDDRAPQSEWPSSPLECNVLLFEGWCVGARPQARVDLLVPVNVLEASEDVDANWRTYVNDSLSTAYQTLFARIDRLILLAAPGFEVVQNWRLEQEHELAANVGKGGKVMDEASIARFVAHYERLTRFILQEMPGRADLVIRLDAARQPVEIRERT</sequence>
<proteinExistence type="predicted"/>
<dbReference type="Proteomes" id="UP001162880">
    <property type="component" value="Unassembled WGS sequence"/>
</dbReference>
<dbReference type="PRINTS" id="PR00988">
    <property type="entry name" value="URIDINKINASE"/>
</dbReference>
<keyword evidence="2" id="KW-0808">Transferase</keyword>
<organism evidence="2 3">
    <name type="scientific">Novosphingobium album</name>
    <name type="common">ex Hu et al. 2023</name>
    <dbReference type="NCBI Taxonomy" id="2930093"/>
    <lineage>
        <taxon>Bacteria</taxon>
        <taxon>Pseudomonadati</taxon>
        <taxon>Pseudomonadota</taxon>
        <taxon>Alphaproteobacteria</taxon>
        <taxon>Sphingomonadales</taxon>
        <taxon>Sphingomonadaceae</taxon>
        <taxon>Novosphingobium</taxon>
    </lineage>
</organism>
<protein>
    <submittedName>
        <fullName evidence="2">Kinase</fullName>
    </submittedName>
</protein>
<name>A0ABT0AX73_9SPHN</name>
<dbReference type="Pfam" id="PF00485">
    <property type="entry name" value="PRK"/>
    <property type="match status" value="1"/>
</dbReference>
<keyword evidence="2" id="KW-0418">Kinase</keyword>
<feature type="domain" description="Phosphoribulokinase/uridine kinase" evidence="1">
    <location>
        <begin position="17"/>
        <end position="162"/>
    </location>
</feature>
<dbReference type="SUPFAM" id="SSF52540">
    <property type="entry name" value="P-loop containing nucleoside triphosphate hydrolases"/>
    <property type="match status" value="1"/>
</dbReference>
<dbReference type="InterPro" id="IPR027417">
    <property type="entry name" value="P-loop_NTPase"/>
</dbReference>
<dbReference type="Gene3D" id="3.40.50.300">
    <property type="entry name" value="P-loop containing nucleotide triphosphate hydrolases"/>
    <property type="match status" value="1"/>
</dbReference>
<dbReference type="InterPro" id="IPR006083">
    <property type="entry name" value="PRK/URK"/>
</dbReference>
<evidence type="ECO:0000313" key="3">
    <source>
        <dbReference type="Proteomes" id="UP001162880"/>
    </source>
</evidence>
<gene>
    <name evidence="2" type="ORF">MTR64_02540</name>
</gene>
<evidence type="ECO:0000313" key="2">
    <source>
        <dbReference type="EMBL" id="MCJ2177428.1"/>
    </source>
</evidence>
<accession>A0ABT0AX73</accession>